<accession>A0A165FQ29</accession>
<name>A0A165FQ29_9BASI</name>
<dbReference type="Pfam" id="PF20149">
    <property type="entry name" value="DUF6532"/>
    <property type="match status" value="1"/>
</dbReference>
<sequence>MPEEYQEAFELYAEAQIVEAAWKSATRKKVRNQLDTKRRSLRKRVGEKIVRLLDRFSFIYPDEDSITDGDSCGPLPCLHPAVIRLIANMGYMDPSRSAECSEAAKEPALFDPVPWPMISYTVLTLKHILSCYRTGYLRSERIYVYKGANIQIYHEMLRLLAKLRKEQKHEYDTMMARLSEACLSIYSQCNS</sequence>
<proteinExistence type="predicted"/>
<reference evidence="2 3" key="1">
    <citation type="journal article" date="2016" name="Mol. Biol. Evol.">
        <title>Comparative Genomics of Early-Diverging Mushroom-Forming Fungi Provides Insights into the Origins of Lignocellulose Decay Capabilities.</title>
        <authorList>
            <person name="Nagy L.G."/>
            <person name="Riley R."/>
            <person name="Tritt A."/>
            <person name="Adam C."/>
            <person name="Daum C."/>
            <person name="Floudas D."/>
            <person name="Sun H."/>
            <person name="Yadav J.S."/>
            <person name="Pangilinan J."/>
            <person name="Larsson K.H."/>
            <person name="Matsuura K."/>
            <person name="Barry K."/>
            <person name="Labutti K."/>
            <person name="Kuo R."/>
            <person name="Ohm R.A."/>
            <person name="Bhattacharya S.S."/>
            <person name="Shirouzu T."/>
            <person name="Yoshinaga Y."/>
            <person name="Martin F.M."/>
            <person name="Grigoriev I.V."/>
            <person name="Hibbett D.S."/>
        </authorList>
    </citation>
    <scope>NUCLEOTIDE SEQUENCE [LARGE SCALE GENOMIC DNA]</scope>
    <source>
        <strain evidence="2 3">HHB12733</strain>
    </source>
</reference>
<dbReference type="EMBL" id="KV423968">
    <property type="protein sequence ID" value="KZT57056.1"/>
    <property type="molecule type" value="Genomic_DNA"/>
</dbReference>
<evidence type="ECO:0000313" key="3">
    <source>
        <dbReference type="Proteomes" id="UP000076842"/>
    </source>
</evidence>
<dbReference type="InParanoid" id="A0A165FQ29"/>
<evidence type="ECO:0000259" key="1">
    <source>
        <dbReference type="Pfam" id="PF20149"/>
    </source>
</evidence>
<dbReference type="AlphaFoldDB" id="A0A165FQ29"/>
<protein>
    <recommendedName>
        <fullName evidence="1">DUF6532 domain-containing protein</fullName>
    </recommendedName>
</protein>
<evidence type="ECO:0000313" key="2">
    <source>
        <dbReference type="EMBL" id="KZT57056.1"/>
    </source>
</evidence>
<dbReference type="InterPro" id="IPR045341">
    <property type="entry name" value="DUF6532"/>
</dbReference>
<dbReference type="Proteomes" id="UP000076842">
    <property type="component" value="Unassembled WGS sequence"/>
</dbReference>
<organism evidence="2 3">
    <name type="scientific">Calocera cornea HHB12733</name>
    <dbReference type="NCBI Taxonomy" id="1353952"/>
    <lineage>
        <taxon>Eukaryota</taxon>
        <taxon>Fungi</taxon>
        <taxon>Dikarya</taxon>
        <taxon>Basidiomycota</taxon>
        <taxon>Agaricomycotina</taxon>
        <taxon>Dacrymycetes</taxon>
        <taxon>Dacrymycetales</taxon>
        <taxon>Dacrymycetaceae</taxon>
        <taxon>Calocera</taxon>
    </lineage>
</organism>
<gene>
    <name evidence="2" type="ORF">CALCODRAFT_509027</name>
</gene>
<keyword evidence="3" id="KW-1185">Reference proteome</keyword>
<feature type="domain" description="DUF6532" evidence="1">
    <location>
        <begin position="15"/>
        <end position="162"/>
    </location>
</feature>